<comment type="caution">
    <text evidence="2">The sequence shown here is derived from an EMBL/GenBank/DDBJ whole genome shotgun (WGS) entry which is preliminary data.</text>
</comment>
<evidence type="ECO:0000256" key="1">
    <source>
        <dbReference type="SAM" id="MobiDB-lite"/>
    </source>
</evidence>
<dbReference type="OrthoDB" id="7030545at2"/>
<proteinExistence type="predicted"/>
<reference evidence="2 3" key="1">
    <citation type="submission" date="2018-06" db="EMBL/GenBank/DDBJ databases">
        <title>Three novel Pseudomonas species isolated from symptomatic oak.</title>
        <authorList>
            <person name="Bueno-Gonzalez V."/>
            <person name="Brady C."/>
        </authorList>
    </citation>
    <scope>NUCLEOTIDE SEQUENCE [LARGE SCALE GENOMIC DNA]</scope>
    <source>
        <strain evidence="2 3">P9A</strain>
    </source>
</reference>
<evidence type="ECO:0000313" key="3">
    <source>
        <dbReference type="Proteomes" id="UP000292302"/>
    </source>
</evidence>
<keyword evidence="3" id="KW-1185">Reference proteome</keyword>
<feature type="compositionally biased region" description="Basic residues" evidence="1">
    <location>
        <begin position="115"/>
        <end position="126"/>
    </location>
</feature>
<dbReference type="EMBL" id="QJUI01000003">
    <property type="protein sequence ID" value="TBU82864.1"/>
    <property type="molecule type" value="Genomic_DNA"/>
</dbReference>
<protein>
    <submittedName>
        <fullName evidence="2">Uncharacterized protein</fullName>
    </submittedName>
</protein>
<sequence length="162" mass="18597">MAFPFQVLQRRMARFPAQPVGPGPFCRDAAFLAGSFSQLNFAARALPRGKTGSGAAVHEMSTDPRIRPLLSFTATAPTMRRRGHSGQGFSCVITPFWDHWRSWFRVAPCSRHRPITKTNRHNRHQSLSKPLPHQPHRSRRLRAYPAQRRVASPCRLRRRWPP</sequence>
<organism evidence="2 3">
    <name type="scientific">Phytopseudomonas daroniae</name>
    <dbReference type="NCBI Taxonomy" id="2487519"/>
    <lineage>
        <taxon>Bacteria</taxon>
        <taxon>Pseudomonadati</taxon>
        <taxon>Pseudomonadota</taxon>
        <taxon>Gammaproteobacteria</taxon>
        <taxon>Pseudomonadales</taxon>
        <taxon>Pseudomonadaceae</taxon>
        <taxon>Phytopseudomonas</taxon>
    </lineage>
</organism>
<feature type="region of interest" description="Disordered" evidence="1">
    <location>
        <begin position="115"/>
        <end position="162"/>
    </location>
</feature>
<dbReference type="Proteomes" id="UP000292302">
    <property type="component" value="Unassembled WGS sequence"/>
</dbReference>
<dbReference type="AlphaFoldDB" id="A0A4V2KB64"/>
<evidence type="ECO:0000313" key="2">
    <source>
        <dbReference type="EMBL" id="TBU82864.1"/>
    </source>
</evidence>
<gene>
    <name evidence="2" type="ORF">DNK06_04710</name>
</gene>
<name>A0A4V2KB64_9GAMM</name>
<accession>A0A4V2KB64</accession>